<dbReference type="GO" id="GO:0071978">
    <property type="term" value="P:bacterial-type flagellum-dependent swarming motility"/>
    <property type="evidence" value="ECO:0007669"/>
    <property type="project" value="TreeGrafter"/>
</dbReference>
<proteinExistence type="inferred from homology"/>
<comment type="function">
    <text evidence="10">FliM is one of three proteins (FliG, FliN, FliM) that forms the rotor-mounted switch complex (C ring), located at the base of the basal body. This complex interacts with the CheY and CheZ chemotaxis proteins, in addition to contacting components of the motor that determine the direction of flagellar rotation.</text>
</comment>
<dbReference type="RefSeq" id="WP_138578674.1">
    <property type="nucleotide sequence ID" value="NZ_CP040822.1"/>
</dbReference>
<evidence type="ECO:0000313" key="12">
    <source>
        <dbReference type="EMBL" id="QDL94743.1"/>
    </source>
</evidence>
<comment type="similarity">
    <text evidence="3">Belongs to the FliM family.</text>
</comment>
<dbReference type="InterPro" id="IPR001689">
    <property type="entry name" value="Flag_FliM"/>
</dbReference>
<dbReference type="SUPFAM" id="SSF101801">
    <property type="entry name" value="Surface presentation of antigens (SPOA)"/>
    <property type="match status" value="1"/>
</dbReference>
<dbReference type="EMBL" id="CP040822">
    <property type="protein sequence ID" value="QDL94743.1"/>
    <property type="molecule type" value="Genomic_DNA"/>
</dbReference>
<dbReference type="Gene3D" id="3.40.1550.10">
    <property type="entry name" value="CheC-like"/>
    <property type="match status" value="1"/>
</dbReference>
<dbReference type="GO" id="GO:0009425">
    <property type="term" value="C:bacterial-type flagellum basal body"/>
    <property type="evidence" value="ECO:0007669"/>
    <property type="project" value="UniProtKB-SubCell"/>
</dbReference>
<keyword evidence="12" id="KW-0614">Plasmid</keyword>
<evidence type="ECO:0000256" key="4">
    <source>
        <dbReference type="ARBA" id="ARBA00021898"/>
    </source>
</evidence>
<feature type="domain" description="Flagellar motor switch protein FliN-like C-terminal" evidence="11">
    <location>
        <begin position="233"/>
        <end position="301"/>
    </location>
</feature>
<evidence type="ECO:0000259" key="11">
    <source>
        <dbReference type="Pfam" id="PF01052"/>
    </source>
</evidence>
<dbReference type="InterPro" id="IPR028976">
    <property type="entry name" value="CheC-like_sf"/>
</dbReference>
<dbReference type="KEGG" id="ppru:FDP22_23000"/>
<keyword evidence="5" id="KW-1003">Cell membrane</keyword>
<dbReference type="Pfam" id="PF01052">
    <property type="entry name" value="FliMN_C"/>
    <property type="match status" value="1"/>
</dbReference>
<organism evidence="12 13">
    <name type="scientific">Paroceanicella profunda</name>
    <dbReference type="NCBI Taxonomy" id="2579971"/>
    <lineage>
        <taxon>Bacteria</taxon>
        <taxon>Pseudomonadati</taxon>
        <taxon>Pseudomonadota</taxon>
        <taxon>Alphaproteobacteria</taxon>
        <taxon>Rhodobacterales</taxon>
        <taxon>Paracoccaceae</taxon>
        <taxon>Paroceanicella</taxon>
    </lineage>
</organism>
<dbReference type="GO" id="GO:0050918">
    <property type="term" value="P:positive chemotaxis"/>
    <property type="evidence" value="ECO:0007669"/>
    <property type="project" value="TreeGrafter"/>
</dbReference>
<dbReference type="GO" id="GO:0003774">
    <property type="term" value="F:cytoskeletal motor activity"/>
    <property type="evidence" value="ECO:0007669"/>
    <property type="project" value="InterPro"/>
</dbReference>
<dbReference type="SUPFAM" id="SSF103039">
    <property type="entry name" value="CheC-like"/>
    <property type="match status" value="1"/>
</dbReference>
<dbReference type="Gene3D" id="2.30.330.10">
    <property type="entry name" value="SpoA-like"/>
    <property type="match status" value="1"/>
</dbReference>
<keyword evidence="13" id="KW-1185">Reference proteome</keyword>
<gene>
    <name evidence="12" type="ORF">FDP22_23000</name>
</gene>
<evidence type="ECO:0000256" key="9">
    <source>
        <dbReference type="ARBA" id="ARBA00023143"/>
    </source>
</evidence>
<accession>A0A5B8G6L0</accession>
<evidence type="ECO:0000256" key="6">
    <source>
        <dbReference type="ARBA" id="ARBA00022500"/>
    </source>
</evidence>
<protein>
    <recommendedName>
        <fullName evidence="4">Flagellar motor switch protein FliM</fullName>
    </recommendedName>
</protein>
<evidence type="ECO:0000256" key="10">
    <source>
        <dbReference type="ARBA" id="ARBA00025044"/>
    </source>
</evidence>
<geneLocation type="plasmid" evidence="13">
    <name>pd4m1d</name>
</geneLocation>
<keyword evidence="6" id="KW-0145">Chemotaxis</keyword>
<keyword evidence="7" id="KW-0283">Flagellar rotation</keyword>
<dbReference type="AlphaFoldDB" id="A0A5B8G6L0"/>
<evidence type="ECO:0000256" key="1">
    <source>
        <dbReference type="ARBA" id="ARBA00004117"/>
    </source>
</evidence>
<sequence>MSEAGQTIVARKISSARVSRSPIPQVEMIGEDFAKLLDDRLRRLLRTITSSIILDCEVRKLSRVLEAIPVPAMLGVVDVKNSPAAALVNISNDLIYHIVDLRMGGDTEQSPVPTARSITPLDCALCSDFVNALIGAFTQAISMYLGAPEMEWMSLRQFEQHVTMARIAPDNADVLVLNVSLDIGEAARSGDFDMVIPLSVLDSFKAASQRRPQDAAERNMLDLWSNRMSRAAREAPVRITSVIHRLHLDLGSIQAWREGDVLEIPAAGRNRIELMLSGQDEVPIAIGRLGAFEEQKAVKLTLPPDPDFVKHIRSLTGEPGA</sequence>
<dbReference type="Pfam" id="PF02154">
    <property type="entry name" value="FliM"/>
    <property type="match status" value="1"/>
</dbReference>
<dbReference type="InterPro" id="IPR036429">
    <property type="entry name" value="SpoA-like_sf"/>
</dbReference>
<dbReference type="OrthoDB" id="9806941at2"/>
<dbReference type="InterPro" id="IPR001543">
    <property type="entry name" value="FliN-like_C"/>
</dbReference>
<evidence type="ECO:0000256" key="5">
    <source>
        <dbReference type="ARBA" id="ARBA00022475"/>
    </source>
</evidence>
<evidence type="ECO:0000256" key="2">
    <source>
        <dbReference type="ARBA" id="ARBA00004202"/>
    </source>
</evidence>
<dbReference type="GO" id="GO:0005886">
    <property type="term" value="C:plasma membrane"/>
    <property type="evidence" value="ECO:0007669"/>
    <property type="project" value="UniProtKB-SubCell"/>
</dbReference>
<dbReference type="PANTHER" id="PTHR30034:SF6">
    <property type="entry name" value="YOP PROTEINS TRANSLOCATION PROTEIN Q"/>
    <property type="match status" value="1"/>
</dbReference>
<dbReference type="Proteomes" id="UP000305888">
    <property type="component" value="Plasmid pD4M1D"/>
</dbReference>
<evidence type="ECO:0000256" key="7">
    <source>
        <dbReference type="ARBA" id="ARBA00022779"/>
    </source>
</evidence>
<evidence type="ECO:0000256" key="3">
    <source>
        <dbReference type="ARBA" id="ARBA00011049"/>
    </source>
</evidence>
<reference evidence="12 13" key="1">
    <citation type="submission" date="2019-06" db="EMBL/GenBank/DDBJ databases">
        <title>Genome sequence of Rhodobacteraceae bacterium D4M1.</title>
        <authorList>
            <person name="Cao J."/>
        </authorList>
    </citation>
    <scope>NUCLEOTIDE SEQUENCE [LARGE SCALE GENOMIC DNA]</scope>
    <source>
        <strain evidence="12 13">D4M1</strain>
        <plasmid evidence="13">pd4m1d</plasmid>
    </source>
</reference>
<keyword evidence="8" id="KW-0472">Membrane</keyword>
<keyword evidence="9" id="KW-0975">Bacterial flagellum</keyword>
<comment type="subcellular location">
    <subcellularLocation>
        <location evidence="1">Bacterial flagellum basal body</location>
    </subcellularLocation>
    <subcellularLocation>
        <location evidence="2">Cell membrane</location>
        <topology evidence="2">Peripheral membrane protein</topology>
    </subcellularLocation>
</comment>
<dbReference type="PANTHER" id="PTHR30034">
    <property type="entry name" value="FLAGELLAR MOTOR SWITCH PROTEIN FLIM"/>
    <property type="match status" value="1"/>
</dbReference>
<evidence type="ECO:0000313" key="13">
    <source>
        <dbReference type="Proteomes" id="UP000305888"/>
    </source>
</evidence>
<evidence type="ECO:0000256" key="8">
    <source>
        <dbReference type="ARBA" id="ARBA00023136"/>
    </source>
</evidence>
<name>A0A5B8G6L0_9RHOB</name>